<dbReference type="STRING" id="1129374.AJE_09819"/>
<sequence length="238" mass="27002">MDLLNLLRAGWQRLLPSPCLWCSLPVIHHHFMLCQACRSALPQFPYQLCHFNLLFLPAVQQGLPQCQFDRLLSLGWYQQPYQHWISRWKYQQDPYAGALLQQEFCALLQRYQQSQPLPQALVYVPMAPARERQRGFNQARVLAESAAKSLGIPLLHCLQRCRTTAPQQGLNRQQRLANLRQAFRLIDTQLPPKLALIDDVVTTGSTANQLAQLLRAAGVTELSLWTLAVTPASAHSSA</sequence>
<dbReference type="EMBL" id="AHTH01000028">
    <property type="protein sequence ID" value="EHR40847.1"/>
    <property type="molecule type" value="Genomic_DNA"/>
</dbReference>
<proteinExistence type="inferred from homology"/>
<reference evidence="2 3" key="1">
    <citation type="journal article" date="2012" name="J. Bacteriol.">
        <title>Genome Sequence of Extracellular-Protease-Producing Alishewanella jeotgali Isolated from Traditional Korean Fermented Seafood.</title>
        <authorList>
            <person name="Jung J."/>
            <person name="Chun J."/>
            <person name="Park W."/>
        </authorList>
    </citation>
    <scope>NUCLEOTIDE SEQUENCE [LARGE SCALE GENOMIC DNA]</scope>
    <source>
        <strain evidence="2 3">KCTC 22429</strain>
    </source>
</reference>
<protein>
    <submittedName>
        <fullName evidence="2">Competence protein F</fullName>
    </submittedName>
</protein>
<dbReference type="Proteomes" id="UP000012046">
    <property type="component" value="Unassembled WGS sequence"/>
</dbReference>
<name>H3ZF29_9ALTE</name>
<dbReference type="Gene3D" id="3.40.50.2020">
    <property type="match status" value="1"/>
</dbReference>
<dbReference type="AlphaFoldDB" id="H3ZF29"/>
<accession>H3ZF29</accession>
<evidence type="ECO:0000313" key="3">
    <source>
        <dbReference type="Proteomes" id="UP000012046"/>
    </source>
</evidence>
<dbReference type="CDD" id="cd06223">
    <property type="entry name" value="PRTases_typeI"/>
    <property type="match status" value="1"/>
</dbReference>
<evidence type="ECO:0000256" key="1">
    <source>
        <dbReference type="ARBA" id="ARBA00008007"/>
    </source>
</evidence>
<gene>
    <name evidence="2" type="ORF">AJE_09819</name>
</gene>
<dbReference type="SUPFAM" id="SSF53271">
    <property type="entry name" value="PRTase-like"/>
    <property type="match status" value="1"/>
</dbReference>
<dbReference type="eggNOG" id="COG1040">
    <property type="taxonomic scope" value="Bacteria"/>
</dbReference>
<organism evidence="2 3">
    <name type="scientific">Alishewanella jeotgali KCTC 22429</name>
    <dbReference type="NCBI Taxonomy" id="1129374"/>
    <lineage>
        <taxon>Bacteria</taxon>
        <taxon>Pseudomonadati</taxon>
        <taxon>Pseudomonadota</taxon>
        <taxon>Gammaproteobacteria</taxon>
        <taxon>Alteromonadales</taxon>
        <taxon>Alteromonadaceae</taxon>
        <taxon>Alishewanella</taxon>
    </lineage>
</organism>
<dbReference type="RefSeq" id="WP_008609682.1">
    <property type="nucleotide sequence ID" value="NZ_AHTH01000028.1"/>
</dbReference>
<dbReference type="InterPro" id="IPR029057">
    <property type="entry name" value="PRTase-like"/>
</dbReference>
<comment type="similarity">
    <text evidence="1">Belongs to the ComF/GntX family.</text>
</comment>
<dbReference type="PATRIC" id="fig|1129374.4.peg.1955"/>
<evidence type="ECO:0000313" key="2">
    <source>
        <dbReference type="EMBL" id="EHR40847.1"/>
    </source>
</evidence>
<dbReference type="PANTHER" id="PTHR47505:SF1">
    <property type="entry name" value="DNA UTILIZATION PROTEIN YHGH"/>
    <property type="match status" value="1"/>
</dbReference>
<dbReference type="InterPro" id="IPR000836">
    <property type="entry name" value="PRTase_dom"/>
</dbReference>
<comment type="caution">
    <text evidence="2">The sequence shown here is derived from an EMBL/GenBank/DDBJ whole genome shotgun (WGS) entry which is preliminary data.</text>
</comment>
<dbReference type="PANTHER" id="PTHR47505">
    <property type="entry name" value="DNA UTILIZATION PROTEIN YHGH"/>
    <property type="match status" value="1"/>
</dbReference>
<keyword evidence="3" id="KW-1185">Reference proteome</keyword>
<dbReference type="InterPro" id="IPR051910">
    <property type="entry name" value="ComF/GntX_DNA_util-trans"/>
</dbReference>